<dbReference type="Pfam" id="PF01428">
    <property type="entry name" value="zf-AN1"/>
    <property type="match status" value="2"/>
</dbReference>
<dbReference type="Gene3D" id="4.10.1110.10">
    <property type="entry name" value="AN1-like Zinc finger"/>
    <property type="match status" value="2"/>
</dbReference>
<organism evidence="7 8">
    <name type="scientific">Sesamum angolense</name>
    <dbReference type="NCBI Taxonomy" id="2727404"/>
    <lineage>
        <taxon>Eukaryota</taxon>
        <taxon>Viridiplantae</taxon>
        <taxon>Streptophyta</taxon>
        <taxon>Embryophyta</taxon>
        <taxon>Tracheophyta</taxon>
        <taxon>Spermatophyta</taxon>
        <taxon>Magnoliopsida</taxon>
        <taxon>eudicotyledons</taxon>
        <taxon>Gunneridae</taxon>
        <taxon>Pentapetalae</taxon>
        <taxon>asterids</taxon>
        <taxon>lamiids</taxon>
        <taxon>Lamiales</taxon>
        <taxon>Pedaliaceae</taxon>
        <taxon>Sesamum</taxon>
    </lineage>
</organism>
<proteinExistence type="predicted"/>
<dbReference type="GO" id="GO:0005737">
    <property type="term" value="C:cytoplasm"/>
    <property type="evidence" value="ECO:0007669"/>
    <property type="project" value="TreeGrafter"/>
</dbReference>
<protein>
    <submittedName>
        <fullName evidence="7">Zinc finger AN1 domain-containing stress-associated protein 12</fullName>
    </submittedName>
</protein>
<reference evidence="7" key="1">
    <citation type="submission" date="2020-06" db="EMBL/GenBank/DDBJ databases">
        <authorList>
            <person name="Li T."/>
            <person name="Hu X."/>
            <person name="Zhang T."/>
            <person name="Song X."/>
            <person name="Zhang H."/>
            <person name="Dai N."/>
            <person name="Sheng W."/>
            <person name="Hou X."/>
            <person name="Wei L."/>
        </authorList>
    </citation>
    <scope>NUCLEOTIDE SEQUENCE</scope>
    <source>
        <strain evidence="7">K16</strain>
        <tissue evidence="7">Leaf</tissue>
    </source>
</reference>
<keyword evidence="8" id="KW-1185">Reference proteome</keyword>
<keyword evidence="4" id="KW-0862">Zinc</keyword>
<name>A0AAE2BPI7_9LAMI</name>
<dbReference type="Proteomes" id="UP001289374">
    <property type="component" value="Unassembled WGS sequence"/>
</dbReference>
<gene>
    <name evidence="7" type="ORF">Sango_1774000</name>
</gene>
<dbReference type="GO" id="GO:0008270">
    <property type="term" value="F:zinc ion binding"/>
    <property type="evidence" value="ECO:0007669"/>
    <property type="project" value="UniProtKB-KW"/>
</dbReference>
<evidence type="ECO:0000256" key="3">
    <source>
        <dbReference type="ARBA" id="ARBA00022771"/>
    </source>
</evidence>
<dbReference type="SMART" id="SM00154">
    <property type="entry name" value="ZnF_AN1"/>
    <property type="match status" value="2"/>
</dbReference>
<dbReference type="EMBL" id="JACGWL010000010">
    <property type="protein sequence ID" value="KAK4393032.1"/>
    <property type="molecule type" value="Genomic_DNA"/>
</dbReference>
<feature type="domain" description="AN1-type" evidence="6">
    <location>
        <begin position="34"/>
        <end position="82"/>
    </location>
</feature>
<dbReference type="PROSITE" id="PS51039">
    <property type="entry name" value="ZF_AN1"/>
    <property type="match status" value="2"/>
</dbReference>
<feature type="domain" description="AN1-type" evidence="6">
    <location>
        <begin position="121"/>
        <end position="171"/>
    </location>
</feature>
<evidence type="ECO:0000256" key="1">
    <source>
        <dbReference type="ARBA" id="ARBA00003732"/>
    </source>
</evidence>
<dbReference type="InterPro" id="IPR035896">
    <property type="entry name" value="AN1-like_Znf"/>
</dbReference>
<dbReference type="PANTHER" id="PTHR14677:SF20">
    <property type="entry name" value="ZINC FINGER AN1-TYPE CONTAINING 2A-RELATED"/>
    <property type="match status" value="1"/>
</dbReference>
<evidence type="ECO:0000256" key="4">
    <source>
        <dbReference type="ARBA" id="ARBA00022833"/>
    </source>
</evidence>
<evidence type="ECO:0000259" key="6">
    <source>
        <dbReference type="PROSITE" id="PS51039"/>
    </source>
</evidence>
<keyword evidence="3 5" id="KW-0863">Zinc-finger</keyword>
<evidence type="ECO:0000313" key="7">
    <source>
        <dbReference type="EMBL" id="KAK4393032.1"/>
    </source>
</evidence>
<dbReference type="PANTHER" id="PTHR14677">
    <property type="entry name" value="ARSENITE INDUCUBLE RNA ASSOCIATED PROTEIN AIP-1-RELATED"/>
    <property type="match status" value="1"/>
</dbReference>
<sequence length="208" mass="23326">MQSANNFSNFTSDSLFAKHQYLITVMGGGTEAFPDLGSHCQHQDCHQLDFLPFTCNACRKVFCLEHRSYKSHDCPNSDVGSRKVLVCEICSAAIETTGHEEEDEKKILERHEKSGDCDPKKKRKPTCPVRRCREALTFSNTATCKICRTKICLKHRFPADHACEQLRLPSASTTPNNKFLVALAARSGKIVETSLLPLLRNPSLKLDD</sequence>
<dbReference type="SUPFAM" id="SSF118310">
    <property type="entry name" value="AN1-like Zinc finger"/>
    <property type="match status" value="2"/>
</dbReference>
<evidence type="ECO:0000313" key="8">
    <source>
        <dbReference type="Proteomes" id="UP001289374"/>
    </source>
</evidence>
<comment type="caution">
    <text evidence="7">The sequence shown here is derived from an EMBL/GenBank/DDBJ whole genome shotgun (WGS) entry which is preliminary data.</text>
</comment>
<accession>A0AAE2BPI7</accession>
<keyword evidence="2" id="KW-0479">Metal-binding</keyword>
<reference evidence="7" key="2">
    <citation type="journal article" date="2024" name="Plant">
        <title>Genomic evolution and insights into agronomic trait innovations of Sesamum species.</title>
        <authorList>
            <person name="Miao H."/>
            <person name="Wang L."/>
            <person name="Qu L."/>
            <person name="Liu H."/>
            <person name="Sun Y."/>
            <person name="Le M."/>
            <person name="Wang Q."/>
            <person name="Wei S."/>
            <person name="Zheng Y."/>
            <person name="Lin W."/>
            <person name="Duan Y."/>
            <person name="Cao H."/>
            <person name="Xiong S."/>
            <person name="Wang X."/>
            <person name="Wei L."/>
            <person name="Li C."/>
            <person name="Ma Q."/>
            <person name="Ju M."/>
            <person name="Zhao R."/>
            <person name="Li G."/>
            <person name="Mu C."/>
            <person name="Tian Q."/>
            <person name="Mei H."/>
            <person name="Zhang T."/>
            <person name="Gao T."/>
            <person name="Zhang H."/>
        </authorList>
    </citation>
    <scope>NUCLEOTIDE SEQUENCE</scope>
    <source>
        <strain evidence="7">K16</strain>
    </source>
</reference>
<dbReference type="InterPro" id="IPR000058">
    <property type="entry name" value="Znf_AN1"/>
</dbReference>
<dbReference type="AlphaFoldDB" id="A0AAE2BPI7"/>
<comment type="function">
    <text evidence="1">May be involved in environmental stress response.</text>
</comment>
<evidence type="ECO:0000256" key="5">
    <source>
        <dbReference type="PROSITE-ProRule" id="PRU00449"/>
    </source>
</evidence>
<evidence type="ECO:0000256" key="2">
    <source>
        <dbReference type="ARBA" id="ARBA00022723"/>
    </source>
</evidence>